<evidence type="ECO:0000313" key="3">
    <source>
        <dbReference type="EMBL" id="GHO99316.1"/>
    </source>
</evidence>
<protein>
    <recommendedName>
        <fullName evidence="2">TIR domain-containing protein</fullName>
    </recommendedName>
</protein>
<feature type="domain" description="TIR" evidence="2">
    <location>
        <begin position="1"/>
        <end position="149"/>
    </location>
</feature>
<dbReference type="InterPro" id="IPR049052">
    <property type="entry name" value="nSTAND1"/>
</dbReference>
<keyword evidence="4" id="KW-1185">Reference proteome</keyword>
<dbReference type="Pfam" id="PF13676">
    <property type="entry name" value="TIR_2"/>
    <property type="match status" value="1"/>
</dbReference>
<dbReference type="AlphaFoldDB" id="A0A8J3J0F0"/>
<keyword evidence="1" id="KW-0812">Transmembrane</keyword>
<sequence length="1199" mass="134215">MARHFFISYSRQDYDVALRLKADLEQRGFSLWMDLKRIPPGTAWDDEIRDAIKGSLAVLYLVSPDSRASRIVAHELDLADAYKRPIWPLWVKGDEHWAEVVMMGYSRVQYIDLREAAYTPGLENLGTELKRLSNRTRVLPIERFTSVIPRNPYKGLHAFEYKDARDFFGRHDLVKSMIQQIRSIIAEEQEDGQHSRCMLVVSASGAGKSSTVLAGLLPALQHDTEIVPVEQRQIAEVERWLFLDPVRPGDKPIAGLIRALNRPFLNSEVIGDSLPLELSSDSVQKTLDESSLGLYKLLQQIKTNARDRLVLTIDQLEELFAPTVDEGQQKQFIELLFATATQPHSNVLIIATLRADFYDHVLKDPHLFAIMKAHRMEVPPMRIQDLREVIEKPIELEDVGVTFEMDLVGDLLYDVRRQPDALPLLQFTLAQLFEHREGRCLTRRSYEEIGRLKGALEKHADATYNNLPDEQHRASAKKLFTSFFINVAEVQNNASYIEFAEGVTSRRVTRAELLLDDPNSQRIRDRTLEAFTNARLLIVRNSIRQGQEQEDTTYEICHEVLISAWKRLQDWIEEDLQDIYFLQRLRPRIQQWQKGGIDKTKQRSLLSTDHELEQLQRYQQTNELSHSETEFLKQSLRWQRRLKQRTTGLFLATISLTLVVALVAGVVGYQRFGYLIFPSPTTVTTVSNSGPGSLRSVLAQAPDGATITFSQQLSGQTIQLTEDLPLKKRVTVQGLQDGTISISSGRTGKGIAIPGSKTEVTFNHIAFVHSYTHRASLITNHGILTLTDCQLNDNQSYGLGGGAIANYNRLILNRTLLTHNQTSGNGGAINDLFGIVTLNNSAITGNIAYNNGGGIYSQGGHIEMVESKVFDNQAQLPRSTITNNYGGGIDVVNGSLNMFSSQIFHNTSAYYGGGIALQGSLATINDSIIHDNAAGVKGGGLIVTKDTDNNFSSLAVLSNIVVTEEPLAQYYIGQNTAGTDKHGDEAAGQQKSVGDTIQIADDDRVATAGNPPPNRVTPPEQTANYLGVAHINEFCQQQKYSYGNIGRMASIDEEGLNDIQVSCFTLNNERMHNFSGKEVCGTWFRNTNNNATIVDRLTNYFDPSSLQCYKNLKRLGPLGNNAADFDAQCKKDSINEGLYDNPLERHTAYDWSCQPKDHNLLPIGLSVANACDTRYRVTNAIDRLVNYNSPAGWECWQPA</sequence>
<dbReference type="InterPro" id="IPR035897">
    <property type="entry name" value="Toll_tir_struct_dom_sf"/>
</dbReference>
<feature type="transmembrane region" description="Helical" evidence="1">
    <location>
        <begin position="647"/>
        <end position="669"/>
    </location>
</feature>
<dbReference type="InterPro" id="IPR011050">
    <property type="entry name" value="Pectin_lyase_fold/virulence"/>
</dbReference>
<evidence type="ECO:0000259" key="2">
    <source>
        <dbReference type="PROSITE" id="PS50104"/>
    </source>
</evidence>
<dbReference type="SUPFAM" id="SSF52200">
    <property type="entry name" value="Toll/Interleukin receptor TIR domain"/>
    <property type="match status" value="1"/>
</dbReference>
<dbReference type="SUPFAM" id="SSF52540">
    <property type="entry name" value="P-loop containing nucleoside triphosphate hydrolases"/>
    <property type="match status" value="1"/>
</dbReference>
<dbReference type="EMBL" id="BNJK01000002">
    <property type="protein sequence ID" value="GHO99316.1"/>
    <property type="molecule type" value="Genomic_DNA"/>
</dbReference>
<dbReference type="SUPFAM" id="SSF51126">
    <property type="entry name" value="Pectin lyase-like"/>
    <property type="match status" value="1"/>
</dbReference>
<dbReference type="RefSeq" id="WP_220209963.1">
    <property type="nucleotide sequence ID" value="NZ_BNJK01000002.1"/>
</dbReference>
<organism evidence="3 4">
    <name type="scientific">Reticulibacter mediterranei</name>
    <dbReference type="NCBI Taxonomy" id="2778369"/>
    <lineage>
        <taxon>Bacteria</taxon>
        <taxon>Bacillati</taxon>
        <taxon>Chloroflexota</taxon>
        <taxon>Ktedonobacteria</taxon>
        <taxon>Ktedonobacterales</taxon>
        <taxon>Reticulibacteraceae</taxon>
        <taxon>Reticulibacter</taxon>
    </lineage>
</organism>
<dbReference type="PROSITE" id="PS50104">
    <property type="entry name" value="TIR"/>
    <property type="match status" value="1"/>
</dbReference>
<keyword evidence="1" id="KW-1133">Transmembrane helix</keyword>
<dbReference type="GO" id="GO:0007165">
    <property type="term" value="P:signal transduction"/>
    <property type="evidence" value="ECO:0007669"/>
    <property type="project" value="InterPro"/>
</dbReference>
<reference evidence="3" key="1">
    <citation type="submission" date="2020-10" db="EMBL/GenBank/DDBJ databases">
        <title>Taxonomic study of unclassified bacteria belonging to the class Ktedonobacteria.</title>
        <authorList>
            <person name="Yabe S."/>
            <person name="Wang C.M."/>
            <person name="Zheng Y."/>
            <person name="Sakai Y."/>
            <person name="Cavaletti L."/>
            <person name="Monciardini P."/>
            <person name="Donadio S."/>
        </authorList>
    </citation>
    <scope>NUCLEOTIDE SEQUENCE</scope>
    <source>
        <strain evidence="3">ID150040</strain>
    </source>
</reference>
<name>A0A8J3J0F0_9CHLR</name>
<evidence type="ECO:0000256" key="1">
    <source>
        <dbReference type="SAM" id="Phobius"/>
    </source>
</evidence>
<dbReference type="Pfam" id="PF20703">
    <property type="entry name" value="nSTAND1"/>
    <property type="match status" value="1"/>
</dbReference>
<proteinExistence type="predicted"/>
<gene>
    <name evidence="3" type="ORF">KSF_093640</name>
</gene>
<comment type="caution">
    <text evidence="3">The sequence shown here is derived from an EMBL/GenBank/DDBJ whole genome shotgun (WGS) entry which is preliminary data.</text>
</comment>
<evidence type="ECO:0000313" key="4">
    <source>
        <dbReference type="Proteomes" id="UP000597444"/>
    </source>
</evidence>
<dbReference type="InterPro" id="IPR000157">
    <property type="entry name" value="TIR_dom"/>
</dbReference>
<dbReference type="InterPro" id="IPR027417">
    <property type="entry name" value="P-loop_NTPase"/>
</dbReference>
<keyword evidence="1" id="KW-0472">Membrane</keyword>
<accession>A0A8J3J0F0</accession>
<dbReference type="Gene3D" id="3.40.50.10140">
    <property type="entry name" value="Toll/interleukin-1 receptor homology (TIR) domain"/>
    <property type="match status" value="1"/>
</dbReference>
<dbReference type="Proteomes" id="UP000597444">
    <property type="component" value="Unassembled WGS sequence"/>
</dbReference>